<dbReference type="EMBL" id="CP053892">
    <property type="protein sequence ID" value="QKG24622.1"/>
    <property type="molecule type" value="Genomic_DNA"/>
</dbReference>
<feature type="compositionally biased region" description="Basic and acidic residues" evidence="1">
    <location>
        <begin position="1"/>
        <end position="15"/>
    </location>
</feature>
<protein>
    <recommendedName>
        <fullName evidence="4">CU044_5270 family protein</fullName>
    </recommendedName>
</protein>
<dbReference type="Proteomes" id="UP000501240">
    <property type="component" value="Chromosome"/>
</dbReference>
<dbReference type="PROSITE" id="PS51318">
    <property type="entry name" value="TAT"/>
    <property type="match status" value="1"/>
</dbReference>
<sequence length="292" mass="30754">MSQIDQETRATERAPRRSPKRRPVLLATALAAATAVAAGAVAVGSGGGKAGPPAPSGAPTPALDGTRVLLAAATTAANRPDGSGAYWHVRATDKTEVRGKSFTQSYETWLDKSGTYWRGVAKKPGTSGALNHWRQGGYAFSDEDVVSVARLRALPTQPKALAAWAAALNKIRSGDASPDDPTVRNDFSAYTAVVLIDLLAEAPAPPKVRSAAYRALATMDRVRFLGPAKDPRGRTGQAFRIAGSSYIVDTRTSLVLSVTTAPVNKQTAKTRTKTKVLVDVGWTDTRPHVPAS</sequence>
<name>A0A7D3ZR95_ACTVE</name>
<keyword evidence="3" id="KW-1185">Reference proteome</keyword>
<reference evidence="2 3" key="1">
    <citation type="submission" date="2020-05" db="EMBL/GenBank/DDBJ databases">
        <title>Actinomadura verrucosospora NRRL-B18236 (PFL_A860) Genome sequencing and assembly.</title>
        <authorList>
            <person name="Samborskyy M."/>
        </authorList>
    </citation>
    <scope>NUCLEOTIDE SEQUENCE [LARGE SCALE GENOMIC DNA]</scope>
    <source>
        <strain evidence="2 3">NRRL:B18236</strain>
    </source>
</reference>
<evidence type="ECO:0008006" key="4">
    <source>
        <dbReference type="Google" id="ProtNLM"/>
    </source>
</evidence>
<gene>
    <name evidence="2" type="ORF">ACTIVE_6271</name>
</gene>
<evidence type="ECO:0000256" key="1">
    <source>
        <dbReference type="SAM" id="MobiDB-lite"/>
    </source>
</evidence>
<accession>A0A7D3ZR95</accession>
<feature type="region of interest" description="Disordered" evidence="1">
    <location>
        <begin position="1"/>
        <end position="23"/>
    </location>
</feature>
<dbReference type="InterPro" id="IPR006311">
    <property type="entry name" value="TAT_signal"/>
</dbReference>
<organism evidence="2 3">
    <name type="scientific">Actinomadura verrucosospora</name>
    <dbReference type="NCBI Taxonomy" id="46165"/>
    <lineage>
        <taxon>Bacteria</taxon>
        <taxon>Bacillati</taxon>
        <taxon>Actinomycetota</taxon>
        <taxon>Actinomycetes</taxon>
        <taxon>Streptosporangiales</taxon>
        <taxon>Thermomonosporaceae</taxon>
        <taxon>Actinomadura</taxon>
    </lineage>
</organism>
<dbReference type="NCBIfam" id="NF038083">
    <property type="entry name" value="CU044_5270_fam"/>
    <property type="match status" value="1"/>
</dbReference>
<dbReference type="AlphaFoldDB" id="A0A7D3ZR95"/>
<evidence type="ECO:0000313" key="2">
    <source>
        <dbReference type="EMBL" id="QKG24622.1"/>
    </source>
</evidence>
<evidence type="ECO:0000313" key="3">
    <source>
        <dbReference type="Proteomes" id="UP000501240"/>
    </source>
</evidence>
<proteinExistence type="predicted"/>
<feature type="region of interest" description="Disordered" evidence="1">
    <location>
        <begin position="43"/>
        <end position="63"/>
    </location>
</feature>
<dbReference type="InterPro" id="IPR047789">
    <property type="entry name" value="CU044_5270-like"/>
</dbReference>